<name>A0ABS8WH65_9GAMM</name>
<keyword evidence="2" id="KW-0282">Flagellum</keyword>
<keyword evidence="3" id="KW-1185">Reference proteome</keyword>
<keyword evidence="2" id="KW-0969">Cilium</keyword>
<proteinExistence type="predicted"/>
<evidence type="ECO:0000313" key="3">
    <source>
        <dbReference type="Proteomes" id="UP001201273"/>
    </source>
</evidence>
<keyword evidence="2" id="KW-0966">Cell projection</keyword>
<accession>A0ABS8WH65</accession>
<organism evidence="2 3">
    <name type="scientific">Motilimonas cestriensis</name>
    <dbReference type="NCBI Taxonomy" id="2742685"/>
    <lineage>
        <taxon>Bacteria</taxon>
        <taxon>Pseudomonadati</taxon>
        <taxon>Pseudomonadota</taxon>
        <taxon>Gammaproteobacteria</taxon>
        <taxon>Alteromonadales</taxon>
        <taxon>Alteromonadales genera incertae sedis</taxon>
        <taxon>Motilimonas</taxon>
    </lineage>
</organism>
<sequence length="219" mass="24790">MAKIILIFIIFFLFPRTQLAWAEGDNIVELFLLGELKDQGFSSVVLSAISKPKLQHSPKGRMRSNCHRTISRCLVEVIQEESIIYYWFSVSAKARAFVPKYTLNGGARVEPKMFESKLVNIFVCDSVASLEQIANQRLVRKVSKNKALCLEDLEPAPVFVKGEEAVLIYNNGGFDIFVSVIVMDDVFIGNYAHVRIPGSGKSLRARLEKDKQFYMGNYK</sequence>
<dbReference type="RefSeq" id="WP_233054853.1">
    <property type="nucleotide sequence ID" value="NZ_JAIMJA010000033.1"/>
</dbReference>
<feature type="domain" description="Flagella basal body P-ring formation protein FlgA SAF" evidence="1">
    <location>
        <begin position="96"/>
        <end position="211"/>
    </location>
</feature>
<evidence type="ECO:0000259" key="1">
    <source>
        <dbReference type="Pfam" id="PF13144"/>
    </source>
</evidence>
<dbReference type="InterPro" id="IPR017585">
    <property type="entry name" value="SAF_FlgA"/>
</dbReference>
<dbReference type="EMBL" id="JAIMJA010000033">
    <property type="protein sequence ID" value="MCE2597111.1"/>
    <property type="molecule type" value="Genomic_DNA"/>
</dbReference>
<reference evidence="2 3" key="1">
    <citation type="journal article" date="2022" name="Environ. Microbiol. Rep.">
        <title>Eco-phylogenetic analyses reveal divergent evolution of vitamin B12 metabolism in the marine bacterial family 'Psychromonadaceae'.</title>
        <authorList>
            <person name="Jin X."/>
            <person name="Yang Y."/>
            <person name="Cao H."/>
            <person name="Gao B."/>
            <person name="Zhao Z."/>
        </authorList>
    </citation>
    <scope>NUCLEOTIDE SEQUENCE [LARGE SCALE GENOMIC DNA]</scope>
    <source>
        <strain evidence="2 3">MKS20</strain>
    </source>
</reference>
<comment type="caution">
    <text evidence="2">The sequence shown here is derived from an EMBL/GenBank/DDBJ whole genome shotgun (WGS) entry which is preliminary data.</text>
</comment>
<gene>
    <name evidence="2" type="ORF">K6Y31_20260</name>
</gene>
<dbReference type="Proteomes" id="UP001201273">
    <property type="component" value="Unassembled WGS sequence"/>
</dbReference>
<dbReference type="Pfam" id="PF13144">
    <property type="entry name" value="ChapFlgA"/>
    <property type="match status" value="1"/>
</dbReference>
<protein>
    <submittedName>
        <fullName evidence="2">Flagella basal body P-ring formation protein FlgA</fullName>
    </submittedName>
</protein>
<evidence type="ECO:0000313" key="2">
    <source>
        <dbReference type="EMBL" id="MCE2597111.1"/>
    </source>
</evidence>